<keyword evidence="2" id="KW-1185">Reference proteome</keyword>
<dbReference type="Proteomes" id="UP000768646">
    <property type="component" value="Unassembled WGS sequence"/>
</dbReference>
<dbReference type="EMBL" id="JABTEG010000007">
    <property type="protein sequence ID" value="KAG4304574.1"/>
    <property type="molecule type" value="Genomic_DNA"/>
</dbReference>
<evidence type="ECO:0000313" key="2">
    <source>
        <dbReference type="Proteomes" id="UP000768646"/>
    </source>
</evidence>
<proteinExistence type="predicted"/>
<evidence type="ECO:0000313" key="1">
    <source>
        <dbReference type="EMBL" id="KAG4304574.1"/>
    </source>
</evidence>
<name>A0ACB7CCJ7_9ASCO</name>
<accession>A0ACB7CCJ7</accession>
<comment type="caution">
    <text evidence="1">The sequence shown here is derived from an EMBL/GenBank/DDBJ whole genome shotgun (WGS) entry which is preliminary data.</text>
</comment>
<gene>
    <name evidence="1" type="ORF">PORY_001967</name>
</gene>
<sequence>MSQLQDLQAQITKYEQAAQQAGLQTPQGQALYQNVCRMKQKLLAIQNGAAASTSAEMLQGLRPANAPVGAGGMQPATQHFVKAIAELKEKLSKIKAELSRPNLTPREKEELEKEHNEKVAALNAYHMHIQKANQPFHPIQQQVQNVQENPIPIGNMYQGTPVMPKVQQNQATINMAMQQRAPIRPINQMQMQAQQVNKNQASMAPGIQSYRQNPIAVPKASSSSVHPTANLPFQPPAGQIMQNTSVPTSFEKMPPVPEVLNLKPPVPVAVPPARPTLTSGYTTTPLMSTPGISKPPQYDIDNNNRILSKRKLQELVKQINPNERLDPDVADEFVESVVSFACRLAKYRKSDTLDVKDVQLHLERNWNIRIPGYTSDEIRSEDDDGIDVTSLKEIWRGQKGAELPEWSRWFCGIRSPVTNAKLYTLAASLKSKHPLKSEEKHNYLEEHAEKKESHHFRKESPCEVFFEQNHEYLSQKKTTKPNNFFSRFPGINVLKKKECVRTLECDLKTSDPPTFIDMYGTISENNKEVQCLSNSTELLSQNIYKEEIQQPLMHDSKGLYSSTEMNLLLSKLLDCFSKQPKILETRGTQTSKHTTPITKMCNICLSYPQITSSTNSSASQIFLDAKESFSNSSKKLDKYGLKKEKNTRYQNKEDSSVYSGTHCLCQKISLKRSLFPPNISPCNLYTIRNAGNYTPEKYRFRSKHTNYPFERKAQVSPHFQKNIRSSQTNIYPFTPFVKPSHQPMRIFQEDTSPDFIIQKKISSSFLHETKTNSSDLQYYKPMVYENGSTSKEYIKKESIHNKPLKTKPKITYKEKISFREKKHDTLSTANSISYCEDSVDDIFNTHKQGNTLYSGLSPLSTSSDKLNVSTILHTKATSKNNLESISNCEKDLKKKHYIKKNKSPTQLSTNDKNVYFTRTNLKKKGKIRIPSIFLNNHETSLSKSKTSKSDTSSQNIKINTKNIVLKKDEPIKNINKKENLKSRDFEISNNKKSSYNETCALKKDEINIKLFQSSTKKEEKNHKTYIPNLDTQNSNTSQALKDFQKRKSSPLVSKKTSISQSFKKPSNDYLSTCNTSKINCEKLSENDKNIKKKTDPSNTRNKVIIPPIFLLQKNNNNVTNSNVFKESRVLHDISSNSINSNEVRKEDFLINTKQPYTENTTFSQESITKHIQDKSNPLIPVTVDYKYKYKNHLIDSESSNLKKTKTCAKDTISTNFSTKNTKNDTENVLSRHKHLVSAYQEAVNMSTVPYKVVKIDAFNRTHPSKIIIPSIFTS</sequence>
<organism evidence="1 2">
    <name type="scientific">Pneumocystis oryctolagi</name>
    <dbReference type="NCBI Taxonomy" id="42067"/>
    <lineage>
        <taxon>Eukaryota</taxon>
        <taxon>Fungi</taxon>
        <taxon>Dikarya</taxon>
        <taxon>Ascomycota</taxon>
        <taxon>Taphrinomycotina</taxon>
        <taxon>Pneumocystomycetes</taxon>
        <taxon>Pneumocystaceae</taxon>
        <taxon>Pneumocystis</taxon>
    </lineage>
</organism>
<reference evidence="1 2" key="1">
    <citation type="journal article" date="2021" name="Commun. Biol.">
        <title>Genomic insights into the host specific adaptation of the Pneumocystis genus.</title>
        <authorList>
            <person name="Cisse O.H."/>
            <person name="Ma L."/>
            <person name="Dekker J.P."/>
            <person name="Khil P.P."/>
            <person name="Youn J.-H."/>
            <person name="Brenchley J.M."/>
            <person name="Blair R."/>
            <person name="Pahar B."/>
            <person name="Chabe M."/>
            <person name="Van Rompay K.K.A."/>
            <person name="Keesler R."/>
            <person name="Sukura A."/>
            <person name="Hirsch V."/>
            <person name="Kutty G."/>
            <person name="Liu Y."/>
            <person name="Peng L."/>
            <person name="Chen J."/>
            <person name="Song J."/>
            <person name="Weissenbacher-Lang C."/>
            <person name="Xu J."/>
            <person name="Upham N.S."/>
            <person name="Stajich J.E."/>
            <person name="Cuomo C.A."/>
            <person name="Cushion M.T."/>
            <person name="Kovacs J.A."/>
        </authorList>
    </citation>
    <scope>NUCLEOTIDE SEQUENCE [LARGE SCALE GENOMIC DNA]</scope>
    <source>
        <strain evidence="1 2">RABM</strain>
    </source>
</reference>
<protein>
    <submittedName>
        <fullName evidence="1">Uncharacterized protein</fullName>
    </submittedName>
</protein>